<dbReference type="Gene3D" id="3.40.50.140">
    <property type="match status" value="1"/>
</dbReference>
<dbReference type="OrthoDB" id="9803554at2"/>
<dbReference type="InterPro" id="IPR003602">
    <property type="entry name" value="Topo_IA_DNA-bd_dom"/>
</dbReference>
<dbReference type="PATRIC" id="fig|135826.4.peg.2405"/>
<dbReference type="InterPro" id="IPR006171">
    <property type="entry name" value="TOPRIM_dom"/>
</dbReference>
<evidence type="ECO:0000256" key="5">
    <source>
        <dbReference type="ARBA" id="ARBA00022842"/>
    </source>
</evidence>
<dbReference type="SUPFAM" id="SSF56712">
    <property type="entry name" value="Prokaryotic type I DNA topoisomerase"/>
    <property type="match status" value="1"/>
</dbReference>
<evidence type="ECO:0000256" key="4">
    <source>
        <dbReference type="ARBA" id="ARBA00022723"/>
    </source>
</evidence>
<evidence type="ECO:0000259" key="14">
    <source>
        <dbReference type="PROSITE" id="PS52039"/>
    </source>
</evidence>
<keyword evidence="5" id="KW-0460">Magnesium</keyword>
<dbReference type="InterPro" id="IPR034144">
    <property type="entry name" value="TOPRIM_TopoIII"/>
</dbReference>
<evidence type="ECO:0000256" key="12">
    <source>
        <dbReference type="ARBA" id="ARBA00032877"/>
    </source>
</evidence>
<dbReference type="GO" id="GO:0003677">
    <property type="term" value="F:DNA binding"/>
    <property type="evidence" value="ECO:0007669"/>
    <property type="project" value="UniProtKB-KW"/>
</dbReference>
<sequence>MFTVILAEKPSQAKSYADAFHTAKKTDGYFHIEDPLFPGGAAITWGFGHLVSLEEPQKYKPEWKRWKLDTLPMIPEEFKFTVPYAKRAQFNIVKGLLRKADQIVVATDSDREGENIARSIIEQAGYMHKPTKRLWINSLEKDVIRKGFQELRNGEDYLPLYDEAQTRQVSDWLVGMNISRLYTLLLQEKGVDGPFSLGRVQTPTLYMIWQRQHEIENFKPEPFFQLIADHKESGIKFQTKHKTTFKTREEADGMLQKHGVLTGEDSQGRVVKAEKKLKKMLAPSLHSLSSLQAKMNRRYKYSPSNVLKTVQNLYEKKLVSYPRTDCQFITMSEFRYLSGQLDQMKQAAGTSFETAHPKPRPKYVQDQKVQEHYAIIPTKKVLTQERIEKLKPMEKNIYHEILNSTLAMFHEDYHYEETQIDVDVKGILFSTKGTIEKKRGWKELFNENNKKDTILPSLKTGDEIGSVVNIKEDVTKPPKPYTEGQLITMMKTAGKMLEDEQDQAMLKEVEGIGTEATRASIIDTLKKQQYITVTKNTVSVTDKGVTLCQVIGGTLLSSPEMTARWETYLKKISRKEGSQEAFLNNIAKFIQHMIAEAPKQMGDVKASASSGQKKSSIMPECPACKKGVMVDKGGFFGCSEYKQGCRQTLPKMLLKKKISDAQIKALCEKGQTGMIKGFKSKAGKTFSARLILKDGKIEMAFK</sequence>
<dbReference type="PRINTS" id="PR00417">
    <property type="entry name" value="PRTPISMRASEI"/>
</dbReference>
<evidence type="ECO:0000256" key="7">
    <source>
        <dbReference type="ARBA" id="ARBA00023125"/>
    </source>
</evidence>
<dbReference type="STRING" id="135826.KP77_24130"/>
<dbReference type="InterPro" id="IPR013824">
    <property type="entry name" value="Topo_IA_cen_sub1"/>
</dbReference>
<dbReference type="InterPro" id="IPR013825">
    <property type="entry name" value="Topo_IA_cen_sub2"/>
</dbReference>
<dbReference type="CDD" id="cd03362">
    <property type="entry name" value="TOPRIM_TopoIA_TopoIII"/>
    <property type="match status" value="1"/>
</dbReference>
<dbReference type="Gene3D" id="1.10.290.10">
    <property type="entry name" value="Topoisomerase I, domain 4"/>
    <property type="match status" value="1"/>
</dbReference>
<dbReference type="Gene3D" id="2.70.20.10">
    <property type="entry name" value="Topoisomerase I, domain 3"/>
    <property type="match status" value="1"/>
</dbReference>
<gene>
    <name evidence="15" type="ORF">KP77_24130</name>
</gene>
<keyword evidence="16" id="KW-1185">Reference proteome</keyword>
<dbReference type="RefSeq" id="WP_041122970.1">
    <property type="nucleotide sequence ID" value="NZ_JXRQ01000022.1"/>
</dbReference>
<evidence type="ECO:0000256" key="11">
    <source>
        <dbReference type="ARBA" id="ARBA00032235"/>
    </source>
</evidence>
<dbReference type="GO" id="GO:0003917">
    <property type="term" value="F:DNA topoisomerase type I (single strand cut, ATP-independent) activity"/>
    <property type="evidence" value="ECO:0007669"/>
    <property type="project" value="UniProtKB-EC"/>
</dbReference>
<reference evidence="15 16" key="1">
    <citation type="submission" date="2015-01" db="EMBL/GenBank/DDBJ databases">
        <title>Genome sequence of Jeotgalibacillus alimentarius.</title>
        <authorList>
            <person name="Goh K.M."/>
            <person name="Chan K.-G."/>
            <person name="Yaakop A.S."/>
            <person name="Ee R."/>
            <person name="Gan H.M."/>
            <person name="Chan C.S."/>
        </authorList>
    </citation>
    <scope>NUCLEOTIDE SEQUENCE [LARGE SCALE GENOMIC DNA]</scope>
    <source>
        <strain evidence="15 16">YKJ-13</strain>
    </source>
</reference>
<dbReference type="PROSITE" id="PS50880">
    <property type="entry name" value="TOPRIM"/>
    <property type="match status" value="1"/>
</dbReference>
<dbReference type="SMART" id="SM00436">
    <property type="entry name" value="TOP1Bc"/>
    <property type="match status" value="1"/>
</dbReference>
<comment type="similarity">
    <text evidence="2">Belongs to the type IA topoisomerase family.</text>
</comment>
<dbReference type="AlphaFoldDB" id="A0A0C2VTI2"/>
<dbReference type="SMART" id="SM00437">
    <property type="entry name" value="TOP1Ac"/>
    <property type="match status" value="1"/>
</dbReference>
<evidence type="ECO:0000259" key="13">
    <source>
        <dbReference type="PROSITE" id="PS50880"/>
    </source>
</evidence>
<dbReference type="CDD" id="cd00186">
    <property type="entry name" value="TOP1Ac"/>
    <property type="match status" value="1"/>
</dbReference>
<evidence type="ECO:0000313" key="16">
    <source>
        <dbReference type="Proteomes" id="UP000031950"/>
    </source>
</evidence>
<dbReference type="GO" id="GO:0006310">
    <property type="term" value="P:DNA recombination"/>
    <property type="evidence" value="ECO:0007669"/>
    <property type="project" value="TreeGrafter"/>
</dbReference>
<dbReference type="InterPro" id="IPR000380">
    <property type="entry name" value="Topo_IA"/>
</dbReference>
<keyword evidence="8 15" id="KW-0413">Isomerase</keyword>
<evidence type="ECO:0000256" key="10">
    <source>
        <dbReference type="ARBA" id="ARBA00031985"/>
    </source>
</evidence>
<name>A0A0C2VTI2_9BACL</name>
<dbReference type="GO" id="GO:0006265">
    <property type="term" value="P:DNA topological change"/>
    <property type="evidence" value="ECO:0007669"/>
    <property type="project" value="InterPro"/>
</dbReference>
<evidence type="ECO:0000256" key="1">
    <source>
        <dbReference type="ARBA" id="ARBA00000213"/>
    </source>
</evidence>
<dbReference type="PANTHER" id="PTHR11390:SF21">
    <property type="entry name" value="DNA TOPOISOMERASE 3-ALPHA"/>
    <property type="match status" value="1"/>
</dbReference>
<keyword evidence="7" id="KW-0238">DNA-binding</keyword>
<dbReference type="EMBL" id="JXRQ01000022">
    <property type="protein sequence ID" value="KIL47308.1"/>
    <property type="molecule type" value="Genomic_DNA"/>
</dbReference>
<dbReference type="NCBIfam" id="TIGR01056">
    <property type="entry name" value="topB"/>
    <property type="match status" value="1"/>
</dbReference>
<dbReference type="Pfam" id="PF01751">
    <property type="entry name" value="Toprim"/>
    <property type="match status" value="1"/>
</dbReference>
<dbReference type="Proteomes" id="UP000031950">
    <property type="component" value="Unassembled WGS sequence"/>
</dbReference>
<evidence type="ECO:0000256" key="6">
    <source>
        <dbReference type="ARBA" id="ARBA00023029"/>
    </source>
</evidence>
<protein>
    <recommendedName>
        <fullName evidence="3">DNA topoisomerase</fullName>
        <ecNumber evidence="3">5.6.2.1</ecNumber>
    </recommendedName>
    <alternativeName>
        <fullName evidence="12">Omega-protein</fullName>
    </alternativeName>
    <alternativeName>
        <fullName evidence="11">Relaxing enzyme</fullName>
    </alternativeName>
    <alternativeName>
        <fullName evidence="9">Swivelase</fullName>
    </alternativeName>
    <alternativeName>
        <fullName evidence="10">Untwisting enzyme</fullName>
    </alternativeName>
</protein>
<keyword evidence="4" id="KW-0479">Metal-binding</keyword>
<organism evidence="15 16">
    <name type="scientific">Jeotgalibacillus alimentarius</name>
    <dbReference type="NCBI Taxonomy" id="135826"/>
    <lineage>
        <taxon>Bacteria</taxon>
        <taxon>Bacillati</taxon>
        <taxon>Bacillota</taxon>
        <taxon>Bacilli</taxon>
        <taxon>Bacillales</taxon>
        <taxon>Caryophanaceae</taxon>
        <taxon>Jeotgalibacillus</taxon>
    </lineage>
</organism>
<evidence type="ECO:0000256" key="8">
    <source>
        <dbReference type="ARBA" id="ARBA00023235"/>
    </source>
</evidence>
<dbReference type="GO" id="GO:0046872">
    <property type="term" value="F:metal ion binding"/>
    <property type="evidence" value="ECO:0007669"/>
    <property type="project" value="UniProtKB-KW"/>
</dbReference>
<accession>A0A0C2VTI2</accession>
<dbReference type="InterPro" id="IPR013497">
    <property type="entry name" value="Topo_IA_cen"/>
</dbReference>
<dbReference type="NCBIfam" id="NF005829">
    <property type="entry name" value="PRK07726.1"/>
    <property type="match status" value="1"/>
</dbReference>
<feature type="domain" description="Toprim" evidence="13">
    <location>
        <begin position="2"/>
        <end position="138"/>
    </location>
</feature>
<dbReference type="SMART" id="SM00493">
    <property type="entry name" value="TOPRIM"/>
    <property type="match status" value="1"/>
</dbReference>
<comment type="caution">
    <text evidence="15">The sequence shown here is derived from an EMBL/GenBank/DDBJ whole genome shotgun (WGS) entry which is preliminary data.</text>
</comment>
<evidence type="ECO:0000313" key="15">
    <source>
        <dbReference type="EMBL" id="KIL47308.1"/>
    </source>
</evidence>
<dbReference type="InterPro" id="IPR025589">
    <property type="entry name" value="Toprim_C_rpt"/>
</dbReference>
<dbReference type="InterPro" id="IPR023406">
    <property type="entry name" value="Topo_IA_AS"/>
</dbReference>
<dbReference type="EC" id="5.6.2.1" evidence="3"/>
<evidence type="ECO:0000256" key="3">
    <source>
        <dbReference type="ARBA" id="ARBA00012891"/>
    </source>
</evidence>
<dbReference type="Pfam" id="PF13342">
    <property type="entry name" value="Toprim_Crpt"/>
    <property type="match status" value="1"/>
</dbReference>
<dbReference type="GO" id="GO:0006281">
    <property type="term" value="P:DNA repair"/>
    <property type="evidence" value="ECO:0007669"/>
    <property type="project" value="TreeGrafter"/>
</dbReference>
<dbReference type="InterPro" id="IPR003601">
    <property type="entry name" value="Topo_IA_2"/>
</dbReference>
<keyword evidence="6" id="KW-0799">Topoisomerase</keyword>
<dbReference type="InterPro" id="IPR013826">
    <property type="entry name" value="Topo_IA_cen_sub3"/>
</dbReference>
<dbReference type="Gene3D" id="1.10.460.10">
    <property type="entry name" value="Topoisomerase I, domain 2"/>
    <property type="match status" value="1"/>
</dbReference>
<proteinExistence type="inferred from homology"/>
<dbReference type="InterPro" id="IPR023405">
    <property type="entry name" value="Topo_IA_core_domain"/>
</dbReference>
<dbReference type="InterPro" id="IPR005738">
    <property type="entry name" value="TopoIII"/>
</dbReference>
<evidence type="ECO:0000256" key="9">
    <source>
        <dbReference type="ARBA" id="ARBA00030003"/>
    </source>
</evidence>
<dbReference type="PANTHER" id="PTHR11390">
    <property type="entry name" value="PROKARYOTIC DNA TOPOISOMERASE"/>
    <property type="match status" value="1"/>
</dbReference>
<dbReference type="GO" id="GO:0043597">
    <property type="term" value="C:cytoplasmic replication fork"/>
    <property type="evidence" value="ECO:0007669"/>
    <property type="project" value="TreeGrafter"/>
</dbReference>
<dbReference type="PROSITE" id="PS52039">
    <property type="entry name" value="TOPO_IA_2"/>
    <property type="match status" value="1"/>
</dbReference>
<dbReference type="PROSITE" id="PS00396">
    <property type="entry name" value="TOPO_IA_1"/>
    <property type="match status" value="1"/>
</dbReference>
<feature type="domain" description="Topo IA-type catalytic" evidence="14">
    <location>
        <begin position="157"/>
        <end position="594"/>
    </location>
</feature>
<dbReference type="Pfam" id="PF01131">
    <property type="entry name" value="Topoisom_bac"/>
    <property type="match status" value="1"/>
</dbReference>
<evidence type="ECO:0000256" key="2">
    <source>
        <dbReference type="ARBA" id="ARBA00009446"/>
    </source>
</evidence>
<comment type="catalytic activity">
    <reaction evidence="1">
        <text>ATP-independent breakage of single-stranded DNA, followed by passage and rejoining.</text>
        <dbReference type="EC" id="5.6.2.1"/>
    </reaction>
</comment>